<reference evidence="1" key="1">
    <citation type="submission" date="2015-08" db="UniProtKB">
        <authorList>
            <consortium name="WormBaseParasite"/>
        </authorList>
    </citation>
    <scope>IDENTIFICATION</scope>
</reference>
<evidence type="ECO:0000313" key="1">
    <source>
        <dbReference type="WBParaSite" id="SSTP_0000885633.1"/>
    </source>
</evidence>
<accession>A0A0K0EH99</accession>
<protein>
    <submittedName>
        <fullName evidence="1">Uncharacterized protein</fullName>
    </submittedName>
</protein>
<organism evidence="1">
    <name type="scientific">Strongyloides stercoralis</name>
    <name type="common">Threadworm</name>
    <dbReference type="NCBI Taxonomy" id="6248"/>
    <lineage>
        <taxon>Eukaryota</taxon>
        <taxon>Metazoa</taxon>
        <taxon>Ecdysozoa</taxon>
        <taxon>Nematoda</taxon>
        <taxon>Chromadorea</taxon>
        <taxon>Rhabditida</taxon>
        <taxon>Tylenchina</taxon>
        <taxon>Panagrolaimomorpha</taxon>
        <taxon>Strongyloidoidea</taxon>
        <taxon>Strongyloididae</taxon>
        <taxon>Strongyloides</taxon>
    </lineage>
</organism>
<name>A0A0K0EH99_STRER</name>
<dbReference type="AlphaFoldDB" id="A0A0K0EH99"/>
<dbReference type="WBParaSite" id="SSTP_0000885633.1">
    <property type="protein sequence ID" value="SSTP_0000885633.1"/>
    <property type="gene ID" value="SSTP_0000885633"/>
</dbReference>
<sequence length="79" mass="9303">MINRYQWNKQDFYLLSQVASLKSILKNIKENNQNNKYSFPAFTSVIDPNFISNDWTSLSVICFGICELSIRCLYNNQKK</sequence>
<proteinExistence type="predicted"/>